<sequence length="206" mass="22085">MLVREAMTRPAVTVRPGTPARSALRLLRDHAVTALPVVDDEDRLVGVVSEMDLLRGEFEPDPRASVRPAEARTGPPPRTVGAVMTRKVLTTGPNSDVAGLAEMMLRTRVKSVPVLDGHRVVGVISRSDLVALQVRDDERIRADVRTELAAYLTGSGWKVRVHDGEVTVDGDLGTADRRVVEILARTVPGVVRVTVPAAPGAPEESG</sequence>
<dbReference type="RefSeq" id="WP_378252769.1">
    <property type="nucleotide sequence ID" value="NZ_JBHSIT010000002.1"/>
</dbReference>
<dbReference type="Pfam" id="PF04972">
    <property type="entry name" value="BON"/>
    <property type="match status" value="1"/>
</dbReference>
<accession>A0ABV9TU90</accession>
<reference evidence="6" key="1">
    <citation type="journal article" date="2019" name="Int. J. Syst. Evol. Microbiol.">
        <title>The Global Catalogue of Microorganisms (GCM) 10K type strain sequencing project: providing services to taxonomists for standard genome sequencing and annotation.</title>
        <authorList>
            <consortium name="The Broad Institute Genomics Platform"/>
            <consortium name="The Broad Institute Genome Sequencing Center for Infectious Disease"/>
            <person name="Wu L."/>
            <person name="Ma J."/>
        </authorList>
    </citation>
    <scope>NUCLEOTIDE SEQUENCE [LARGE SCALE GENOMIC DNA]</scope>
    <source>
        <strain evidence="6">KLKA75</strain>
    </source>
</reference>
<keyword evidence="1 2" id="KW-0129">CBS domain</keyword>
<dbReference type="InterPro" id="IPR007055">
    <property type="entry name" value="BON_dom"/>
</dbReference>
<dbReference type="CDD" id="cd04586">
    <property type="entry name" value="CBS_pair_BON_assoc"/>
    <property type="match status" value="1"/>
</dbReference>
<dbReference type="Proteomes" id="UP001595872">
    <property type="component" value="Unassembled WGS sequence"/>
</dbReference>
<evidence type="ECO:0000259" key="4">
    <source>
        <dbReference type="PROSITE" id="PS51371"/>
    </source>
</evidence>
<feature type="domain" description="CBS" evidence="4">
    <location>
        <begin position="7"/>
        <end position="63"/>
    </location>
</feature>
<comment type="caution">
    <text evidence="5">The sequence shown here is derived from an EMBL/GenBank/DDBJ whole genome shotgun (WGS) entry which is preliminary data.</text>
</comment>
<feature type="domain" description="CBS" evidence="4">
    <location>
        <begin position="84"/>
        <end position="139"/>
    </location>
</feature>
<name>A0ABV9TU90_9ACTN</name>
<dbReference type="PANTHER" id="PTHR43080:SF29">
    <property type="entry name" value="OS02G0818000 PROTEIN"/>
    <property type="match status" value="1"/>
</dbReference>
<organism evidence="5 6">
    <name type="scientific">Actinomadura gamaensis</name>
    <dbReference type="NCBI Taxonomy" id="1763541"/>
    <lineage>
        <taxon>Bacteria</taxon>
        <taxon>Bacillati</taxon>
        <taxon>Actinomycetota</taxon>
        <taxon>Actinomycetes</taxon>
        <taxon>Streptosporangiales</taxon>
        <taxon>Thermomonosporaceae</taxon>
        <taxon>Actinomadura</taxon>
    </lineage>
</organism>
<protein>
    <submittedName>
        <fullName evidence="5">CBS domain-containing protein</fullName>
    </submittedName>
</protein>
<dbReference type="EMBL" id="JBHSIT010000002">
    <property type="protein sequence ID" value="MFC4907028.1"/>
    <property type="molecule type" value="Genomic_DNA"/>
</dbReference>
<evidence type="ECO:0000313" key="6">
    <source>
        <dbReference type="Proteomes" id="UP001595872"/>
    </source>
</evidence>
<evidence type="ECO:0000256" key="1">
    <source>
        <dbReference type="ARBA" id="ARBA00023122"/>
    </source>
</evidence>
<dbReference type="InterPro" id="IPR051257">
    <property type="entry name" value="Diverse_CBS-Domain"/>
</dbReference>
<dbReference type="InterPro" id="IPR000644">
    <property type="entry name" value="CBS_dom"/>
</dbReference>
<keyword evidence="6" id="KW-1185">Reference proteome</keyword>
<feature type="region of interest" description="Disordered" evidence="3">
    <location>
        <begin position="59"/>
        <end position="80"/>
    </location>
</feature>
<proteinExistence type="predicted"/>
<dbReference type="Gene3D" id="3.10.580.10">
    <property type="entry name" value="CBS-domain"/>
    <property type="match status" value="1"/>
</dbReference>
<gene>
    <name evidence="5" type="ORF">ACFPCY_06840</name>
</gene>
<dbReference type="SMART" id="SM00116">
    <property type="entry name" value="CBS"/>
    <property type="match status" value="2"/>
</dbReference>
<dbReference type="SUPFAM" id="SSF54631">
    <property type="entry name" value="CBS-domain pair"/>
    <property type="match status" value="1"/>
</dbReference>
<dbReference type="PANTHER" id="PTHR43080">
    <property type="entry name" value="CBS DOMAIN-CONTAINING PROTEIN CBSX3, MITOCHONDRIAL"/>
    <property type="match status" value="1"/>
</dbReference>
<evidence type="ECO:0000256" key="2">
    <source>
        <dbReference type="PROSITE-ProRule" id="PRU00703"/>
    </source>
</evidence>
<dbReference type="InterPro" id="IPR046342">
    <property type="entry name" value="CBS_dom_sf"/>
</dbReference>
<dbReference type="Pfam" id="PF00571">
    <property type="entry name" value="CBS"/>
    <property type="match status" value="2"/>
</dbReference>
<dbReference type="PROSITE" id="PS51371">
    <property type="entry name" value="CBS"/>
    <property type="match status" value="2"/>
</dbReference>
<evidence type="ECO:0000313" key="5">
    <source>
        <dbReference type="EMBL" id="MFC4907028.1"/>
    </source>
</evidence>
<evidence type="ECO:0000256" key="3">
    <source>
        <dbReference type="SAM" id="MobiDB-lite"/>
    </source>
</evidence>